<evidence type="ECO:0000313" key="3">
    <source>
        <dbReference type="Proteomes" id="UP000829196"/>
    </source>
</evidence>
<dbReference type="OrthoDB" id="47923at2759"/>
<accession>A0A8T3A420</accession>
<dbReference type="InterPro" id="IPR035925">
    <property type="entry name" value="BSD_dom_sf"/>
</dbReference>
<name>A0A8T3A420_DENNO</name>
<dbReference type="SMART" id="SM00751">
    <property type="entry name" value="BSD"/>
    <property type="match status" value="1"/>
</dbReference>
<dbReference type="Pfam" id="PF03909">
    <property type="entry name" value="BSD"/>
    <property type="match status" value="1"/>
</dbReference>
<proteinExistence type="predicted"/>
<reference evidence="2" key="1">
    <citation type="journal article" date="2022" name="Front. Genet.">
        <title>Chromosome-Scale Assembly of the Dendrobium nobile Genome Provides Insights Into the Molecular Mechanism of the Biosynthesis of the Medicinal Active Ingredient of Dendrobium.</title>
        <authorList>
            <person name="Xu Q."/>
            <person name="Niu S.-C."/>
            <person name="Li K.-L."/>
            <person name="Zheng P.-J."/>
            <person name="Zhang X.-J."/>
            <person name="Jia Y."/>
            <person name="Liu Y."/>
            <person name="Niu Y.-X."/>
            <person name="Yu L.-H."/>
            <person name="Chen D.-F."/>
            <person name="Zhang G.-Q."/>
        </authorList>
    </citation>
    <scope>NUCLEOTIDE SEQUENCE</scope>
    <source>
        <tissue evidence="2">Leaf</tissue>
    </source>
</reference>
<protein>
    <recommendedName>
        <fullName evidence="1">BSD domain-containing protein</fullName>
    </recommendedName>
</protein>
<dbReference type="InterPro" id="IPR005607">
    <property type="entry name" value="BSD_dom"/>
</dbReference>
<feature type="domain" description="BSD" evidence="1">
    <location>
        <begin position="97"/>
        <end position="142"/>
    </location>
</feature>
<evidence type="ECO:0000313" key="2">
    <source>
        <dbReference type="EMBL" id="KAI0489384.1"/>
    </source>
</evidence>
<dbReference type="PANTHER" id="PTHR31923:SF3">
    <property type="entry name" value="BSD DOMAIN-CONTAINING PROTEIN"/>
    <property type="match status" value="1"/>
</dbReference>
<gene>
    <name evidence="2" type="ORF">KFK09_029226</name>
</gene>
<dbReference type="Proteomes" id="UP000829196">
    <property type="component" value="Unassembled WGS sequence"/>
</dbReference>
<dbReference type="PANTHER" id="PTHR31923">
    <property type="entry name" value="BSD DOMAIN-CONTAINING PROTEIN"/>
    <property type="match status" value="1"/>
</dbReference>
<keyword evidence="3" id="KW-1185">Reference proteome</keyword>
<dbReference type="AlphaFoldDB" id="A0A8T3A420"/>
<sequence>MKIIFRIHERFSIVVSGGKMNLTLPWPFGRGAKLEKPRKDEEDVAQLEELGVTPQLLDFVKDFTLDTFRNFPLKDDSTADGDVDTSSGSSLSKDLSEWQERHAMLLLGKAKEISQIRYALCPRFLKEKQFWRIYFLLVKNYVAPYEKRAIQNANIKKHLEKEKSYDKVAIEVEMMESKLAFCSEAVLHADRSDTEGTAGE</sequence>
<dbReference type="Gene3D" id="1.10.3970.10">
    <property type="entry name" value="BSD domain"/>
    <property type="match status" value="1"/>
</dbReference>
<dbReference type="EMBL" id="JAGYWB010000019">
    <property type="protein sequence ID" value="KAI0489384.1"/>
    <property type="molecule type" value="Genomic_DNA"/>
</dbReference>
<dbReference type="PROSITE" id="PS50858">
    <property type="entry name" value="BSD"/>
    <property type="match status" value="1"/>
</dbReference>
<evidence type="ECO:0000259" key="1">
    <source>
        <dbReference type="PROSITE" id="PS50858"/>
    </source>
</evidence>
<comment type="caution">
    <text evidence="2">The sequence shown here is derived from an EMBL/GenBank/DDBJ whole genome shotgun (WGS) entry which is preliminary data.</text>
</comment>
<dbReference type="SUPFAM" id="SSF140383">
    <property type="entry name" value="BSD domain-like"/>
    <property type="match status" value="1"/>
</dbReference>
<organism evidence="2 3">
    <name type="scientific">Dendrobium nobile</name>
    <name type="common">Orchid</name>
    <dbReference type="NCBI Taxonomy" id="94219"/>
    <lineage>
        <taxon>Eukaryota</taxon>
        <taxon>Viridiplantae</taxon>
        <taxon>Streptophyta</taxon>
        <taxon>Embryophyta</taxon>
        <taxon>Tracheophyta</taxon>
        <taxon>Spermatophyta</taxon>
        <taxon>Magnoliopsida</taxon>
        <taxon>Liliopsida</taxon>
        <taxon>Asparagales</taxon>
        <taxon>Orchidaceae</taxon>
        <taxon>Epidendroideae</taxon>
        <taxon>Malaxideae</taxon>
        <taxon>Dendrobiinae</taxon>
        <taxon>Dendrobium</taxon>
    </lineage>
</organism>